<dbReference type="AlphaFoldDB" id="A0A8E0RK57"/>
<dbReference type="EMBL" id="LUCM01011687">
    <property type="protein sequence ID" value="KAA0183590.1"/>
    <property type="molecule type" value="Genomic_DNA"/>
</dbReference>
<comment type="caution">
    <text evidence="2">The sequence shown here is derived from an EMBL/GenBank/DDBJ whole genome shotgun (WGS) entry which is preliminary data.</text>
</comment>
<evidence type="ECO:0000313" key="3">
    <source>
        <dbReference type="Proteomes" id="UP000728185"/>
    </source>
</evidence>
<keyword evidence="1" id="KW-0472">Membrane</keyword>
<organism evidence="2 3">
    <name type="scientific">Fasciolopsis buskii</name>
    <dbReference type="NCBI Taxonomy" id="27845"/>
    <lineage>
        <taxon>Eukaryota</taxon>
        <taxon>Metazoa</taxon>
        <taxon>Spiralia</taxon>
        <taxon>Lophotrochozoa</taxon>
        <taxon>Platyhelminthes</taxon>
        <taxon>Trematoda</taxon>
        <taxon>Digenea</taxon>
        <taxon>Plagiorchiida</taxon>
        <taxon>Echinostomata</taxon>
        <taxon>Echinostomatoidea</taxon>
        <taxon>Fasciolidae</taxon>
        <taxon>Fasciolopsis</taxon>
    </lineage>
</organism>
<keyword evidence="1" id="KW-1133">Transmembrane helix</keyword>
<feature type="transmembrane region" description="Helical" evidence="1">
    <location>
        <begin position="30"/>
        <end position="50"/>
    </location>
</feature>
<accession>A0A8E0RK57</accession>
<keyword evidence="1" id="KW-0812">Transmembrane</keyword>
<name>A0A8E0RK57_9TREM</name>
<evidence type="ECO:0000256" key="1">
    <source>
        <dbReference type="SAM" id="Phobius"/>
    </source>
</evidence>
<dbReference type="Proteomes" id="UP000728185">
    <property type="component" value="Unassembled WGS sequence"/>
</dbReference>
<evidence type="ECO:0000313" key="2">
    <source>
        <dbReference type="EMBL" id="KAA0183590.1"/>
    </source>
</evidence>
<sequence length="125" mass="14319">MRKMHPKKVEMDPLVFKKPQQQKPTVKQTLVWAIITSILSISLIVVGMGLKLNYGNSLYFPDERYWLAVMALVFIAVGVPIGVTAACLINTLCRVREYVSYKEAKRRELESRVADYYIPDKPAEE</sequence>
<reference evidence="2" key="1">
    <citation type="submission" date="2019-05" db="EMBL/GenBank/DDBJ databases">
        <title>Annotation for the trematode Fasciolopsis buski.</title>
        <authorList>
            <person name="Choi Y.-J."/>
        </authorList>
    </citation>
    <scope>NUCLEOTIDE SEQUENCE</scope>
    <source>
        <strain evidence="2">HT</strain>
        <tissue evidence="2">Whole worm</tissue>
    </source>
</reference>
<keyword evidence="3" id="KW-1185">Reference proteome</keyword>
<protein>
    <submittedName>
        <fullName evidence="2">Histone H2A</fullName>
    </submittedName>
</protein>
<gene>
    <name evidence="2" type="ORF">FBUS_09799</name>
</gene>
<dbReference type="OrthoDB" id="6247389at2759"/>
<proteinExistence type="predicted"/>
<feature type="transmembrane region" description="Helical" evidence="1">
    <location>
        <begin position="65"/>
        <end position="92"/>
    </location>
</feature>